<dbReference type="PANTHER" id="PTHR33389:SF4">
    <property type="entry name" value="PII, URIDYLYLTRANSFERASE (DUF2921)"/>
    <property type="match status" value="1"/>
</dbReference>
<keyword evidence="13" id="KW-1185">Reference proteome</keyword>
<proteinExistence type="predicted"/>
<evidence type="ECO:0000256" key="5">
    <source>
        <dbReference type="ARBA" id="ARBA00022679"/>
    </source>
</evidence>
<keyword evidence="8 10" id="KW-1133">Transmembrane helix</keyword>
<accession>A0A6P5XL08</accession>
<sequence length="980" mass="111929">MSMNTLLYHLHPPLHQSENSVSLGGIMTTILISRNGSIHPGWYVEFFMIPGLSALSIVFEGVDKCYLFFSIPKYLTERAIRGEIIKTCGPLVDQHAMIEDGDKELKFDDNIKYRLESYQLQFDMSYLVCVSYLVDSINSFTNRCRTADDCREVVLFIYNILNSHPMSCTIIHIRLCLLRSTLAGSMLNCPMIVDIDPSFLSQEAHNHLKDPREDNFSALLWDLETLDDPSIIYGYNRFSEIEENRESILSLASELRPHDDRGNRIKNELSFLNGDWDQQSVGAPLMPFDDSDLQRNDQGGHSFVKLVSFWVMDVDPVHQSKNAISVSGIMNISITRDNSFTYKPYEWSPKFKTVPGSSTITILFEGVYIEYSTENRGERLMCLIGNATKPTRNQIDSLELMDEYAFSLTTRGICGEMLGEHSKYQFGAEELLKACSPYPYQGNMVDKDIQMFAGNDFCDMLQNFVINHIFDFVPNSESFNADNNGSHLGPLLLGKEIKSTIGCFDNFKLVIQQMRCEPGIHRNNVRNSKVFAVFRLFHYYSWKDRHLPEERTGLSGTTISAEGIWRSSEGQLCMIGCLGFESASAVECNTRICLYFPCTISFKQQSIMFGTISSTNGSHISLLFEKHPSFSRSDLANLSHLADELSFQMHSTLNLISSDQAHKTKVEIQVLSIGSLFGEYWYQHRTNIEQRVEDQLSASDSDIIEISGQLTITSQQYSNISLVFEGIIFQRSQKWERTLKEEWIVSLNFEVSVEYPPENARWLINPRVKISFSSKRSEEDPLHLPYSKNTVSCSEVFLVMLAIQALGYCIPLITGNEILFRWKVVLESCIKQKVRIRREKKVFLITVIVHLMGFLLTQISMTSASETLPIAKKYSYMKGNTERLLEWLVEMDDYAGLVQDFLLLPQIINNTLRRVEVLHAYGYVRDPLPDKGYSYSEHHNLSTSSGLYSEVRNITTAIIVIVLAIILHIQNQNQYDSRNT</sequence>
<feature type="transmembrane region" description="Helical" evidence="10">
    <location>
        <begin position="841"/>
        <end position="859"/>
    </location>
</feature>
<feature type="domain" description="DUF2921" evidence="12">
    <location>
        <begin position="246"/>
        <end position="395"/>
    </location>
</feature>
<evidence type="ECO:0000256" key="6">
    <source>
        <dbReference type="ARBA" id="ARBA00022692"/>
    </source>
</evidence>
<organism evidence="13 14">
    <name type="scientific">Durio zibethinus</name>
    <name type="common">Durian</name>
    <dbReference type="NCBI Taxonomy" id="66656"/>
    <lineage>
        <taxon>Eukaryota</taxon>
        <taxon>Viridiplantae</taxon>
        <taxon>Streptophyta</taxon>
        <taxon>Embryophyta</taxon>
        <taxon>Tracheophyta</taxon>
        <taxon>Spermatophyta</taxon>
        <taxon>Magnoliopsida</taxon>
        <taxon>eudicotyledons</taxon>
        <taxon>Gunneridae</taxon>
        <taxon>Pentapetalae</taxon>
        <taxon>rosids</taxon>
        <taxon>malvids</taxon>
        <taxon>Malvales</taxon>
        <taxon>Malvaceae</taxon>
        <taxon>Helicteroideae</taxon>
        <taxon>Durio</taxon>
    </lineage>
</organism>
<dbReference type="Proteomes" id="UP000515121">
    <property type="component" value="Unplaced"/>
</dbReference>
<evidence type="ECO:0000259" key="12">
    <source>
        <dbReference type="Pfam" id="PF25333"/>
    </source>
</evidence>
<evidence type="ECO:0000313" key="14">
    <source>
        <dbReference type="RefSeq" id="XP_022728825.1"/>
    </source>
</evidence>
<dbReference type="InterPro" id="IPR057425">
    <property type="entry name" value="DUF2921_N"/>
</dbReference>
<comment type="catalytic activity">
    <reaction evidence="1">
        <text>S-ubiquitinyl-[E2 ubiquitin-conjugating enzyme]-L-cysteine + [acceptor protein]-L-lysine = [E2 ubiquitin-conjugating enzyme]-L-cysteine + N(6)-ubiquitinyl-[acceptor protein]-L-lysine.</text>
        <dbReference type="EC" id="2.3.2.27"/>
    </reaction>
</comment>
<evidence type="ECO:0000256" key="2">
    <source>
        <dbReference type="ARBA" id="ARBA00004127"/>
    </source>
</evidence>
<dbReference type="PANTHER" id="PTHR33389">
    <property type="entry name" value="FAMILY PROTEIN, PUTATIVE (DUF2921)-RELATED"/>
    <property type="match status" value="1"/>
</dbReference>
<gene>
    <name evidence="14" type="primary">LOC111284424</name>
</gene>
<keyword evidence="7" id="KW-0833">Ubl conjugation pathway</keyword>
<feature type="transmembrane region" description="Helical" evidence="10">
    <location>
        <begin position="796"/>
        <end position="820"/>
    </location>
</feature>
<feature type="domain" description="SWEET-like" evidence="11">
    <location>
        <begin position="832"/>
        <end position="917"/>
    </location>
</feature>
<dbReference type="InterPro" id="IPR021319">
    <property type="entry name" value="DUF2921"/>
</dbReference>
<evidence type="ECO:0000256" key="4">
    <source>
        <dbReference type="ARBA" id="ARBA00012483"/>
    </source>
</evidence>
<dbReference type="KEGG" id="dzi:111284424"/>
<dbReference type="EC" id="2.3.2.27" evidence="4"/>
<keyword evidence="6 10" id="KW-0812">Transmembrane</keyword>
<dbReference type="Pfam" id="PF11145">
    <property type="entry name" value="DUF2921"/>
    <property type="match status" value="1"/>
</dbReference>
<evidence type="ECO:0000313" key="13">
    <source>
        <dbReference type="Proteomes" id="UP000515121"/>
    </source>
</evidence>
<evidence type="ECO:0000256" key="1">
    <source>
        <dbReference type="ARBA" id="ARBA00000900"/>
    </source>
</evidence>
<evidence type="ECO:0000256" key="9">
    <source>
        <dbReference type="ARBA" id="ARBA00023136"/>
    </source>
</evidence>
<dbReference type="AlphaFoldDB" id="A0A6P5XL08"/>
<reference evidence="14" key="1">
    <citation type="submission" date="2025-08" db="UniProtKB">
        <authorList>
            <consortium name="RefSeq"/>
        </authorList>
    </citation>
    <scope>IDENTIFICATION</scope>
    <source>
        <tissue evidence="14">Fruit stalk</tissue>
    </source>
</reference>
<protein>
    <recommendedName>
        <fullName evidence="4">RING-type E3 ubiquitin transferase</fullName>
        <ecNumber evidence="4">2.3.2.27</ecNumber>
    </recommendedName>
</protein>
<keyword evidence="9 10" id="KW-0472">Membrane</keyword>
<name>A0A6P5XL08_DURZI</name>
<comment type="subcellular location">
    <subcellularLocation>
        <location evidence="2">Endomembrane system</location>
        <topology evidence="2">Multi-pass membrane protein</topology>
    </subcellularLocation>
</comment>
<feature type="domain" description="DUF2921" evidence="12">
    <location>
        <begin position="433"/>
        <end position="625"/>
    </location>
</feature>
<keyword evidence="5" id="KW-0808">Transferase</keyword>
<dbReference type="GeneID" id="111284424"/>
<evidence type="ECO:0000259" key="11">
    <source>
        <dbReference type="Pfam" id="PF11145"/>
    </source>
</evidence>
<dbReference type="OrthoDB" id="618601at2759"/>
<comment type="pathway">
    <text evidence="3">Protein modification; protein ubiquitination.</text>
</comment>
<evidence type="ECO:0000256" key="3">
    <source>
        <dbReference type="ARBA" id="ARBA00004906"/>
    </source>
</evidence>
<evidence type="ECO:0000256" key="7">
    <source>
        <dbReference type="ARBA" id="ARBA00022786"/>
    </source>
</evidence>
<evidence type="ECO:0000256" key="8">
    <source>
        <dbReference type="ARBA" id="ARBA00022989"/>
    </source>
</evidence>
<dbReference type="RefSeq" id="XP_022728825.1">
    <property type="nucleotide sequence ID" value="XM_022873090.1"/>
</dbReference>
<dbReference type="Pfam" id="PF25333">
    <property type="entry name" value="DUF2921_N"/>
    <property type="match status" value="2"/>
</dbReference>
<evidence type="ECO:0000256" key="10">
    <source>
        <dbReference type="SAM" id="Phobius"/>
    </source>
</evidence>
<feature type="transmembrane region" description="Helical" evidence="10">
    <location>
        <begin position="951"/>
        <end position="969"/>
    </location>
</feature>